<name>A0AAV5R8W7_PICKL</name>
<feature type="transmembrane region" description="Helical" evidence="8">
    <location>
        <begin position="747"/>
        <end position="770"/>
    </location>
</feature>
<organism evidence="9 10">
    <name type="scientific">Pichia kluyveri</name>
    <name type="common">Yeast</name>
    <dbReference type="NCBI Taxonomy" id="36015"/>
    <lineage>
        <taxon>Eukaryota</taxon>
        <taxon>Fungi</taxon>
        <taxon>Dikarya</taxon>
        <taxon>Ascomycota</taxon>
        <taxon>Saccharomycotina</taxon>
        <taxon>Pichiomycetes</taxon>
        <taxon>Pichiales</taxon>
        <taxon>Pichiaceae</taxon>
        <taxon>Pichia</taxon>
    </lineage>
</organism>
<evidence type="ECO:0000313" key="9">
    <source>
        <dbReference type="EMBL" id="GMM47795.1"/>
    </source>
</evidence>
<gene>
    <name evidence="9" type="ORF">DAPK24_043930</name>
</gene>
<accession>A0AAV5R8W7</accession>
<dbReference type="NCBIfam" id="TIGR00728">
    <property type="entry name" value="OPT_sfam"/>
    <property type="match status" value="1"/>
</dbReference>
<evidence type="ECO:0000256" key="1">
    <source>
        <dbReference type="ARBA" id="ARBA00004141"/>
    </source>
</evidence>
<evidence type="ECO:0000256" key="7">
    <source>
        <dbReference type="SAM" id="MobiDB-lite"/>
    </source>
</evidence>
<feature type="region of interest" description="Disordered" evidence="7">
    <location>
        <begin position="444"/>
        <end position="465"/>
    </location>
</feature>
<feature type="transmembrane region" description="Helical" evidence="8">
    <location>
        <begin position="48"/>
        <end position="71"/>
    </location>
</feature>
<feature type="transmembrane region" description="Helical" evidence="8">
    <location>
        <begin position="341"/>
        <end position="365"/>
    </location>
</feature>
<keyword evidence="6 8" id="KW-0472">Membrane</keyword>
<feature type="transmembrane region" description="Helical" evidence="8">
    <location>
        <begin position="490"/>
        <end position="508"/>
    </location>
</feature>
<keyword evidence="3" id="KW-0813">Transport</keyword>
<feature type="transmembrane region" description="Helical" evidence="8">
    <location>
        <begin position="520"/>
        <end position="538"/>
    </location>
</feature>
<feature type="compositionally biased region" description="Low complexity" evidence="7">
    <location>
        <begin position="449"/>
        <end position="464"/>
    </location>
</feature>
<sequence>MSSLGSFTSTFNNSKKSAQVTLRGTIVGLLIGTLILLSNFQFGLQTGWVSMMSLPAALLAYSLFKIFNNFIPLKTPFTPQENVYVQSVAVAVATGPLAYGFIGIIPAIEKLLTPEEAGILQNDFSSLNNTFNELEEVVFQPFKPWWKLIIWGTGLAFFGVFFAIPLREEFIIRQNLKFPSGSATATLISVFHDFPLRLIGRPSTKDTLINNNTNNIDNGNDTTKSSIHSLSIEEREIIRLGMDVITNPNSINDNNSDNDSLLHQSTTRSISEEFLDMEYMGKESYSRDMILLSFTALISSIYTLTTYFIPQIRTIPIFGNYLSNEYLINFTPSPAYVGQGIIMGFQTTCGMIIGMIIGWFILSPIAKWKGWAPGETGDWKDGSEGWIMWISLSIMIADSIVSLGLITYYSLNSIMKSSNSSNSNKSSGESSNLLQNEATLDDNHSYSSTENNVENNNDNNTDNVQDIIDFTNDENINDLKYGNDENEESISASIPTIGLMLCCPLLIISMKIIFGSIIPPWILLLTIPVSLVLSLIGVKSLGETDLNPVSGIGKLSQLLTALVIPSSRPGAVLINLVVGALSEATAQQAGDLMQDLKTGFLLHGSPQAQFMGQIFGSIWGILIAAPMYRWYDKIYQIPGPIYKIPTAVIWIDCARLVNGHQLPKNVDKFVLLFGIIFFILSLIRGINKDRTNKYTKYTNLIPSGVAVGIGIYNTPSFTLARFVGGIISLIWMNKIKNKHVNKDDSHVSLIIFSSGLVLGEGLFSVVNMILASCNVPHL</sequence>
<evidence type="ECO:0000256" key="4">
    <source>
        <dbReference type="ARBA" id="ARBA00022692"/>
    </source>
</evidence>
<dbReference type="InterPro" id="IPR004813">
    <property type="entry name" value="OPT"/>
</dbReference>
<dbReference type="PANTHER" id="PTHR31645">
    <property type="entry name" value="OLIGOPEPTIDE TRANSPORTER YGL114W-RELATED"/>
    <property type="match status" value="1"/>
</dbReference>
<feature type="transmembrane region" description="Helical" evidence="8">
    <location>
        <begin position="83"/>
        <end position="108"/>
    </location>
</feature>
<dbReference type="PANTHER" id="PTHR31645:SF0">
    <property type="entry name" value="OLIGOPEPTIDE TRANSPORTER YGL114W-RELATED"/>
    <property type="match status" value="1"/>
</dbReference>
<feature type="transmembrane region" description="Helical" evidence="8">
    <location>
        <begin position="610"/>
        <end position="628"/>
    </location>
</feature>
<feature type="transmembrane region" description="Helical" evidence="8">
    <location>
        <begin position="148"/>
        <end position="166"/>
    </location>
</feature>
<dbReference type="GO" id="GO:0000329">
    <property type="term" value="C:fungal-type vacuole membrane"/>
    <property type="evidence" value="ECO:0007669"/>
    <property type="project" value="TreeGrafter"/>
</dbReference>
<evidence type="ECO:0000256" key="5">
    <source>
        <dbReference type="ARBA" id="ARBA00022989"/>
    </source>
</evidence>
<protein>
    <recommendedName>
        <fullName evidence="11">Oligopeptide transporter</fullName>
    </recommendedName>
</protein>
<evidence type="ECO:0000313" key="10">
    <source>
        <dbReference type="Proteomes" id="UP001378960"/>
    </source>
</evidence>
<keyword evidence="5 8" id="KW-1133">Transmembrane helix</keyword>
<dbReference type="EMBL" id="BTGB01000009">
    <property type="protein sequence ID" value="GMM47795.1"/>
    <property type="molecule type" value="Genomic_DNA"/>
</dbReference>
<dbReference type="GO" id="GO:0035673">
    <property type="term" value="F:oligopeptide transmembrane transporter activity"/>
    <property type="evidence" value="ECO:0007669"/>
    <property type="project" value="InterPro"/>
</dbReference>
<feature type="transmembrane region" description="Helical" evidence="8">
    <location>
        <begin position="669"/>
        <end position="687"/>
    </location>
</feature>
<keyword evidence="4 8" id="KW-0812">Transmembrane</keyword>
<evidence type="ECO:0008006" key="11">
    <source>
        <dbReference type="Google" id="ProtNLM"/>
    </source>
</evidence>
<evidence type="ECO:0000256" key="2">
    <source>
        <dbReference type="ARBA" id="ARBA00008807"/>
    </source>
</evidence>
<feature type="transmembrane region" description="Helical" evidence="8">
    <location>
        <begin position="20"/>
        <end position="42"/>
    </location>
</feature>
<comment type="similarity">
    <text evidence="2">Belongs to the oligopeptide OPT transporter family.</text>
</comment>
<keyword evidence="10" id="KW-1185">Reference proteome</keyword>
<reference evidence="9 10" key="1">
    <citation type="journal article" date="2023" name="Elife">
        <title>Identification of key yeast species and microbe-microbe interactions impacting larval growth of Drosophila in the wild.</title>
        <authorList>
            <person name="Mure A."/>
            <person name="Sugiura Y."/>
            <person name="Maeda R."/>
            <person name="Honda K."/>
            <person name="Sakurai N."/>
            <person name="Takahashi Y."/>
            <person name="Watada M."/>
            <person name="Katoh T."/>
            <person name="Gotoh A."/>
            <person name="Gotoh Y."/>
            <person name="Taniguchi I."/>
            <person name="Nakamura K."/>
            <person name="Hayashi T."/>
            <person name="Katayama T."/>
            <person name="Uemura T."/>
            <person name="Hattori Y."/>
        </authorList>
    </citation>
    <scope>NUCLEOTIDE SEQUENCE [LARGE SCALE GENOMIC DNA]</scope>
    <source>
        <strain evidence="9 10">PK-24</strain>
    </source>
</reference>
<proteinExistence type="inferred from homology"/>
<dbReference type="Pfam" id="PF03169">
    <property type="entry name" value="OPT"/>
    <property type="match status" value="1"/>
</dbReference>
<dbReference type="Proteomes" id="UP001378960">
    <property type="component" value="Unassembled WGS sequence"/>
</dbReference>
<dbReference type="InterPro" id="IPR045035">
    <property type="entry name" value="YSL-like"/>
</dbReference>
<comment type="subcellular location">
    <subcellularLocation>
        <location evidence="1">Membrane</location>
        <topology evidence="1">Multi-pass membrane protein</topology>
    </subcellularLocation>
</comment>
<feature type="transmembrane region" description="Helical" evidence="8">
    <location>
        <begin position="289"/>
        <end position="309"/>
    </location>
</feature>
<evidence type="ECO:0000256" key="6">
    <source>
        <dbReference type="ARBA" id="ARBA00023136"/>
    </source>
</evidence>
<evidence type="ECO:0000256" key="3">
    <source>
        <dbReference type="ARBA" id="ARBA00022448"/>
    </source>
</evidence>
<dbReference type="AlphaFoldDB" id="A0AAV5R8W7"/>
<feature type="transmembrane region" description="Helical" evidence="8">
    <location>
        <begin position="386"/>
        <end position="411"/>
    </location>
</feature>
<evidence type="ECO:0000256" key="8">
    <source>
        <dbReference type="SAM" id="Phobius"/>
    </source>
</evidence>
<comment type="caution">
    <text evidence="9">The sequence shown here is derived from an EMBL/GenBank/DDBJ whole genome shotgun (WGS) entry which is preliminary data.</text>
</comment>